<gene>
    <name evidence="1" type="ORF">G6L72_24615</name>
    <name evidence="2" type="ORF">G6M88_22790</name>
</gene>
<protein>
    <submittedName>
        <fullName evidence="2">Uncharacterized protein</fullName>
    </submittedName>
</protein>
<dbReference type="RefSeq" id="WP_158006459.1">
    <property type="nucleotide sequence ID" value="NZ_CP049208.1"/>
</dbReference>
<evidence type="ECO:0000313" key="3">
    <source>
        <dbReference type="Proteomes" id="UP000663912"/>
    </source>
</evidence>
<name>A0AAE7R7H0_9HYPH</name>
<dbReference type="EMBL" id="CP049208">
    <property type="protein sequence ID" value="QTG03303.1"/>
    <property type="molecule type" value="Genomic_DNA"/>
</dbReference>
<keyword evidence="2" id="KW-0614">Plasmid</keyword>
<reference evidence="1 4" key="1">
    <citation type="journal article" date="2020" name="Science">
        <title>Unexpected conservation and global transmission of agrobacterial virulence plasmids.</title>
        <authorList>
            <person name="Weisberg A.J."/>
            <person name="Davis E.W. 2nd"/>
            <person name="Tabima J."/>
            <person name="Belcher M.S."/>
            <person name="Miller M."/>
            <person name="Kuo C.H."/>
            <person name="Loper J.E."/>
            <person name="Grunwald N.J."/>
            <person name="Putnam M.L."/>
            <person name="Chang J.H."/>
        </authorList>
    </citation>
    <scope>NUCLEOTIDE SEQUENCE [LARGE SCALE GENOMIC DNA]</scope>
    <source>
        <strain evidence="1 4">A19/93</strain>
    </source>
</reference>
<dbReference type="KEGG" id="arui:G6M88_22790"/>
<evidence type="ECO:0000313" key="2">
    <source>
        <dbReference type="EMBL" id="QTG03303.1"/>
    </source>
</evidence>
<dbReference type="Proteomes" id="UP000822331">
    <property type="component" value="Unassembled WGS sequence"/>
</dbReference>
<proteinExistence type="predicted"/>
<accession>A0AAE7R7H0</accession>
<geneLocation type="plasmid" evidence="2 3">
    <name>pW2_73_1</name>
</geneLocation>
<dbReference type="AlphaFoldDB" id="A0AAE7R7H0"/>
<dbReference type="EMBL" id="JAAMCP010000017">
    <property type="protein sequence ID" value="NTF39871.1"/>
    <property type="molecule type" value="Genomic_DNA"/>
</dbReference>
<organism evidence="2 3">
    <name type="scientific">Agrobacterium rubi</name>
    <dbReference type="NCBI Taxonomy" id="28099"/>
    <lineage>
        <taxon>Bacteria</taxon>
        <taxon>Pseudomonadati</taxon>
        <taxon>Pseudomonadota</taxon>
        <taxon>Alphaproteobacteria</taxon>
        <taxon>Hyphomicrobiales</taxon>
        <taxon>Rhizobiaceae</taxon>
        <taxon>Rhizobium/Agrobacterium group</taxon>
        <taxon>Agrobacterium</taxon>
    </lineage>
</organism>
<keyword evidence="4" id="KW-1185">Reference proteome</keyword>
<dbReference type="Proteomes" id="UP000663912">
    <property type="component" value="Plasmid pW2_73_1"/>
</dbReference>
<evidence type="ECO:0000313" key="1">
    <source>
        <dbReference type="EMBL" id="NTF39871.1"/>
    </source>
</evidence>
<sequence>MIDDKTEPAANSLLLAWDMEATPMVAWLSVTSDDRHDLGHASVSARHNRGGGNEVVPVTSIERPTVVGPALVIGQHAAVDHLTGSGQLLGTVFSAMDR</sequence>
<reference evidence="2" key="2">
    <citation type="submission" date="2020-02" db="EMBL/GenBank/DDBJ databases">
        <title>Unexpected conservation and global transmission of agrobacterial virulence plasmids.</title>
        <authorList>
            <person name="Weisberg A.J."/>
            <person name="Davis E.W. II"/>
            <person name="Tabima J.R."/>
            <person name="Belcher M.S."/>
            <person name="Miller M."/>
            <person name="Kuo C.-H."/>
            <person name="Loper J.E."/>
            <person name="Grunwald N.J."/>
            <person name="Putnam M.L."/>
            <person name="Chang J.H."/>
        </authorList>
    </citation>
    <scope>NUCLEOTIDE SEQUENCE</scope>
    <source>
        <strain evidence="2">W2/73</strain>
        <plasmid evidence="2">pW2_73_1</plasmid>
    </source>
</reference>
<evidence type="ECO:0000313" key="4">
    <source>
        <dbReference type="Proteomes" id="UP000822331"/>
    </source>
</evidence>